<evidence type="ECO:0000313" key="4">
    <source>
        <dbReference type="Proteomes" id="UP000198577"/>
    </source>
</evidence>
<evidence type="ECO:0000256" key="2">
    <source>
        <dbReference type="ARBA" id="ARBA00022695"/>
    </source>
</evidence>
<name>A0A1I5XPA8_9FIRM</name>
<dbReference type="GO" id="GO:0050518">
    <property type="term" value="F:2-C-methyl-D-erythritol 4-phosphate cytidylyltransferase activity"/>
    <property type="evidence" value="ECO:0007669"/>
    <property type="project" value="UniProtKB-ARBA"/>
</dbReference>
<dbReference type="PANTHER" id="PTHR43015">
    <property type="entry name" value="D-RIBITOL-5-PHOSPHATE CYTIDYLYLTRANSFERASE"/>
    <property type="match status" value="1"/>
</dbReference>
<keyword evidence="4" id="KW-1185">Reference proteome</keyword>
<keyword evidence="1 3" id="KW-0808">Transferase</keyword>
<dbReference type="OrthoDB" id="9806837at2"/>
<dbReference type="RefSeq" id="WP_092282629.1">
    <property type="nucleotide sequence ID" value="NZ_FOXR01000029.1"/>
</dbReference>
<organism evidence="3 4">
    <name type="scientific">Caldicoprobacter faecalis</name>
    <dbReference type="NCBI Taxonomy" id="937334"/>
    <lineage>
        <taxon>Bacteria</taxon>
        <taxon>Bacillati</taxon>
        <taxon>Bacillota</taxon>
        <taxon>Clostridia</taxon>
        <taxon>Caldicoprobacterales</taxon>
        <taxon>Caldicoprobacteraceae</taxon>
        <taxon>Caldicoprobacter</taxon>
    </lineage>
</organism>
<accession>A0A1I5XPA8</accession>
<evidence type="ECO:0000313" key="3">
    <source>
        <dbReference type="EMBL" id="SFQ33750.1"/>
    </source>
</evidence>
<dbReference type="EMBL" id="FOXR01000029">
    <property type="protein sequence ID" value="SFQ33750.1"/>
    <property type="molecule type" value="Genomic_DNA"/>
</dbReference>
<dbReference type="PANTHER" id="PTHR43015:SF1">
    <property type="entry name" value="D-RIBITOL-5-PHOSPHATE CYTIDYLYLTRANSFERASE"/>
    <property type="match status" value="1"/>
</dbReference>
<dbReference type="InterPro" id="IPR034683">
    <property type="entry name" value="IspD/TarI"/>
</dbReference>
<dbReference type="CDD" id="cd02516">
    <property type="entry name" value="CDP-ME_synthetase"/>
    <property type="match status" value="1"/>
</dbReference>
<proteinExistence type="predicted"/>
<dbReference type="InterPro" id="IPR018294">
    <property type="entry name" value="ISPD_synthase_CS"/>
</dbReference>
<sequence length="235" mass="26123">MNIALIIAGGRGERTHQDIPKQFINVFDKPIIIYTLEAFQKHPDIDAVYVVCLDGWHEILKAYAKQFNITKLMGIVSGGETGQASIRNGLFAIKEKFNDDIVLVHDAVRPMVSAEIISDSIAKCRLFGSGVAAIPCVEAMLVTEDKVSSSFIYDRDRLMRTQTPQAFPLGKLIWAHEEAKKRGITNSVASCTLMIELGQTIYFSAGSEKNIKITTTEDIEIFKALLTTKNADWLK</sequence>
<reference evidence="3 4" key="1">
    <citation type="submission" date="2016-10" db="EMBL/GenBank/DDBJ databases">
        <authorList>
            <person name="de Groot N.N."/>
        </authorList>
    </citation>
    <scope>NUCLEOTIDE SEQUENCE [LARGE SCALE GENOMIC DNA]</scope>
    <source>
        <strain evidence="3 4">DSM 20678</strain>
    </source>
</reference>
<dbReference type="GO" id="GO:0005829">
    <property type="term" value="C:cytosol"/>
    <property type="evidence" value="ECO:0007669"/>
    <property type="project" value="TreeGrafter"/>
</dbReference>
<dbReference type="SUPFAM" id="SSF53448">
    <property type="entry name" value="Nucleotide-diphospho-sugar transferases"/>
    <property type="match status" value="1"/>
</dbReference>
<protein>
    <submittedName>
        <fullName evidence="3">2-C-methyl-D-erythritol 4-phosphate cytidylyltransferase</fullName>
    </submittedName>
</protein>
<gene>
    <name evidence="3" type="ORF">SAMN05444406_1295</name>
</gene>
<dbReference type="AlphaFoldDB" id="A0A1I5XPA8"/>
<dbReference type="FunFam" id="3.90.550.10:FF:000003">
    <property type="entry name" value="2-C-methyl-D-erythritol 4-phosphate cytidylyltransferase"/>
    <property type="match status" value="1"/>
</dbReference>
<dbReference type="InterPro" id="IPR029044">
    <property type="entry name" value="Nucleotide-diphossugar_trans"/>
</dbReference>
<dbReference type="PROSITE" id="PS01295">
    <property type="entry name" value="ISPD"/>
    <property type="match status" value="1"/>
</dbReference>
<dbReference type="GO" id="GO:0008299">
    <property type="term" value="P:isoprenoid biosynthetic process"/>
    <property type="evidence" value="ECO:0007669"/>
    <property type="project" value="InterPro"/>
</dbReference>
<keyword evidence="2 3" id="KW-0548">Nucleotidyltransferase</keyword>
<dbReference type="Proteomes" id="UP000198577">
    <property type="component" value="Unassembled WGS sequence"/>
</dbReference>
<dbReference type="Gene3D" id="3.90.550.10">
    <property type="entry name" value="Spore Coat Polysaccharide Biosynthesis Protein SpsA, Chain A"/>
    <property type="match status" value="1"/>
</dbReference>
<dbReference type="STRING" id="937334.SAMN05444406_1295"/>
<dbReference type="Pfam" id="PF01128">
    <property type="entry name" value="IspD"/>
    <property type="match status" value="1"/>
</dbReference>
<evidence type="ECO:0000256" key="1">
    <source>
        <dbReference type="ARBA" id="ARBA00022679"/>
    </source>
</evidence>